<evidence type="ECO:0000313" key="2">
    <source>
        <dbReference type="EMBL" id="KCW87569.1"/>
    </source>
</evidence>
<dbReference type="Gramene" id="KCW87569">
    <property type="protein sequence ID" value="KCW87569"/>
    <property type="gene ID" value="EUGRSUZ_B04015"/>
</dbReference>
<dbReference type="EMBL" id="KK198754">
    <property type="protein sequence ID" value="KCW87569.1"/>
    <property type="molecule type" value="Genomic_DNA"/>
</dbReference>
<feature type="region of interest" description="Disordered" evidence="1">
    <location>
        <begin position="1"/>
        <end position="21"/>
    </location>
</feature>
<name>A0A059DAR2_EUCGR</name>
<protein>
    <submittedName>
        <fullName evidence="2">Uncharacterized protein</fullName>
    </submittedName>
</protein>
<dbReference type="AlphaFoldDB" id="A0A059DAR2"/>
<organism evidence="2">
    <name type="scientific">Eucalyptus grandis</name>
    <name type="common">Flooded gum</name>
    <dbReference type="NCBI Taxonomy" id="71139"/>
    <lineage>
        <taxon>Eukaryota</taxon>
        <taxon>Viridiplantae</taxon>
        <taxon>Streptophyta</taxon>
        <taxon>Embryophyta</taxon>
        <taxon>Tracheophyta</taxon>
        <taxon>Spermatophyta</taxon>
        <taxon>Magnoliopsida</taxon>
        <taxon>eudicotyledons</taxon>
        <taxon>Gunneridae</taxon>
        <taxon>Pentapetalae</taxon>
        <taxon>rosids</taxon>
        <taxon>malvids</taxon>
        <taxon>Myrtales</taxon>
        <taxon>Myrtaceae</taxon>
        <taxon>Myrtoideae</taxon>
        <taxon>Eucalypteae</taxon>
        <taxon>Eucalyptus</taxon>
    </lineage>
</organism>
<dbReference type="InParanoid" id="A0A059DAR2"/>
<accession>A0A059DAR2</accession>
<proteinExistence type="predicted"/>
<gene>
    <name evidence="2" type="ORF">EUGRSUZ_B04015</name>
</gene>
<reference evidence="2" key="1">
    <citation type="submission" date="2013-07" db="EMBL/GenBank/DDBJ databases">
        <title>The genome of Eucalyptus grandis.</title>
        <authorList>
            <person name="Schmutz J."/>
            <person name="Hayes R."/>
            <person name="Myburg A."/>
            <person name="Tuskan G."/>
            <person name="Grattapaglia D."/>
            <person name="Rokhsar D.S."/>
        </authorList>
    </citation>
    <scope>NUCLEOTIDE SEQUENCE</scope>
    <source>
        <tissue evidence="2">Leaf extractions</tissue>
    </source>
</reference>
<sequence>MVDFSNSRGPGDSKCQKGVGPSHVHQPFANCVQARLSLGSFFHCTVRRHALCHTQPPTLLLLRSVATSPDLSEDIDILSSFE</sequence>
<evidence type="ECO:0000256" key="1">
    <source>
        <dbReference type="SAM" id="MobiDB-lite"/>
    </source>
</evidence>